<keyword evidence="1" id="KW-0560">Oxidoreductase</keyword>
<evidence type="ECO:0000313" key="4">
    <source>
        <dbReference type="Proteomes" id="UP000028709"/>
    </source>
</evidence>
<dbReference type="EMBL" id="JPRJ01000040">
    <property type="protein sequence ID" value="KFF19036.1"/>
    <property type="molecule type" value="Genomic_DNA"/>
</dbReference>
<evidence type="ECO:0000313" key="3">
    <source>
        <dbReference type="EMBL" id="KFF19036.1"/>
    </source>
</evidence>
<comment type="caution">
    <text evidence="3">The sequence shown here is derived from an EMBL/GenBank/DDBJ whole genome shotgun (WGS) entry which is preliminary data.</text>
</comment>
<dbReference type="KEGG" id="cpip:CJF12_02035"/>
<feature type="domain" description="NADP-dependent oxidoreductase" evidence="2">
    <location>
        <begin position="16"/>
        <end position="313"/>
    </location>
</feature>
<dbReference type="GO" id="GO:0005737">
    <property type="term" value="C:cytoplasm"/>
    <property type="evidence" value="ECO:0007669"/>
    <property type="project" value="TreeGrafter"/>
</dbReference>
<evidence type="ECO:0000259" key="2">
    <source>
        <dbReference type="Pfam" id="PF00248"/>
    </source>
</evidence>
<dbReference type="SUPFAM" id="SSF51430">
    <property type="entry name" value="NAD(P)-linked oxidoreductase"/>
    <property type="match status" value="1"/>
</dbReference>
<reference evidence="3 4" key="1">
    <citation type="submission" date="2014-07" db="EMBL/GenBank/DDBJ databases">
        <title>Genome of Chryseobacterium piperi CTM.</title>
        <authorList>
            <person name="Pipes S.E."/>
            <person name="Stropko S.J."/>
            <person name="Newman J.D."/>
        </authorList>
    </citation>
    <scope>NUCLEOTIDE SEQUENCE [LARGE SCALE GENOMIC DNA]</scope>
    <source>
        <strain evidence="3 4">CTM</strain>
    </source>
</reference>
<dbReference type="Gene3D" id="3.20.20.100">
    <property type="entry name" value="NADP-dependent oxidoreductase domain"/>
    <property type="match status" value="1"/>
</dbReference>
<dbReference type="AlphaFoldDB" id="A0A086AQS2"/>
<dbReference type="PANTHER" id="PTHR43625">
    <property type="entry name" value="AFLATOXIN B1 ALDEHYDE REDUCTASE"/>
    <property type="match status" value="1"/>
</dbReference>
<dbReference type="PANTHER" id="PTHR43625:SF40">
    <property type="entry name" value="ALDO-KETO REDUCTASE YAKC [NADP(+)]"/>
    <property type="match status" value="1"/>
</dbReference>
<dbReference type="InterPro" id="IPR023210">
    <property type="entry name" value="NADP_OxRdtase_dom"/>
</dbReference>
<name>A0A086AQS2_9FLAO</name>
<evidence type="ECO:0000256" key="1">
    <source>
        <dbReference type="ARBA" id="ARBA00023002"/>
    </source>
</evidence>
<dbReference type="eggNOG" id="COG0667">
    <property type="taxonomic scope" value="Bacteria"/>
</dbReference>
<dbReference type="GO" id="GO:0016491">
    <property type="term" value="F:oxidoreductase activity"/>
    <property type="evidence" value="ECO:0007669"/>
    <property type="project" value="UniProtKB-KW"/>
</dbReference>
<accession>A0A086AQS2</accession>
<dbReference type="OrthoDB" id="9773828at2"/>
<dbReference type="Pfam" id="PF00248">
    <property type="entry name" value="Aldo_ket_red"/>
    <property type="match status" value="1"/>
</dbReference>
<gene>
    <name evidence="3" type="ORF">IQ37_16520</name>
</gene>
<dbReference type="Proteomes" id="UP000028709">
    <property type="component" value="Unassembled WGS sequence"/>
</dbReference>
<sequence>MKFRKLGNTGEQLSAIGLGCMGMSFAYGPADEQESINTLHRALDLGVNFWDTADMYANGENEKLISKVLVPNRDKIFIATKFGFRFKDGKASHSGAPGTYFDGSPEWIRQAVDLSLQRLKIDTIDLYYAHRVDPNIPVEETVGAMAELVKEGKVKYIGLSEASAESIRKANNIHPITALQSEYSILTRDVEKEILPTIRELGISLVPYSPLARGLFANINEAQNFGDDDFRKSLPRYQEASLENNRNLAKEFNDFANVKGVKGTQLALAWVLNQGDDIIPIPGTKRIKYLEENIKATDIELSQSDLNTIDTILKKYPNVGERYSEGSMKLVNN</sequence>
<organism evidence="3 4">
    <name type="scientific">Chryseobacterium piperi</name>
    <dbReference type="NCBI Taxonomy" id="558152"/>
    <lineage>
        <taxon>Bacteria</taxon>
        <taxon>Pseudomonadati</taxon>
        <taxon>Bacteroidota</taxon>
        <taxon>Flavobacteriia</taxon>
        <taxon>Flavobacteriales</taxon>
        <taxon>Weeksellaceae</taxon>
        <taxon>Chryseobacterium group</taxon>
        <taxon>Chryseobacterium</taxon>
    </lineage>
</organism>
<dbReference type="InterPro" id="IPR036812">
    <property type="entry name" value="NAD(P)_OxRdtase_dom_sf"/>
</dbReference>
<dbReference type="RefSeq" id="WP_034686960.1">
    <property type="nucleotide sequence ID" value="NZ_CP023049.2"/>
</dbReference>
<dbReference type="CDD" id="cd19076">
    <property type="entry name" value="AKR_AKR13A_13D"/>
    <property type="match status" value="1"/>
</dbReference>
<proteinExistence type="predicted"/>
<dbReference type="InterPro" id="IPR050791">
    <property type="entry name" value="Aldo-Keto_reductase"/>
</dbReference>
<protein>
    <submittedName>
        <fullName evidence="3">Aldo/keto reductase</fullName>
    </submittedName>
</protein>
<dbReference type="STRING" id="558152.IQ37_16520"/>
<keyword evidence="4" id="KW-1185">Reference proteome</keyword>